<comment type="similarity">
    <text evidence="2">Belongs to the NrfD family.</text>
</comment>
<evidence type="ECO:0000256" key="3">
    <source>
        <dbReference type="ARBA" id="ARBA00022475"/>
    </source>
</evidence>
<feature type="transmembrane region" description="Helical" evidence="7">
    <location>
        <begin position="200"/>
        <end position="220"/>
    </location>
</feature>
<proteinExistence type="inferred from homology"/>
<dbReference type="PANTHER" id="PTHR34856:SF2">
    <property type="entry name" value="PROTEIN NRFD"/>
    <property type="match status" value="1"/>
</dbReference>
<dbReference type="Pfam" id="PF03916">
    <property type="entry name" value="NrfD"/>
    <property type="match status" value="1"/>
</dbReference>
<organism evidence="8 9">
    <name type="scientific">Plantactinospora endophytica</name>
    <dbReference type="NCBI Taxonomy" id="673535"/>
    <lineage>
        <taxon>Bacteria</taxon>
        <taxon>Bacillati</taxon>
        <taxon>Actinomycetota</taxon>
        <taxon>Actinomycetes</taxon>
        <taxon>Micromonosporales</taxon>
        <taxon>Micromonosporaceae</taxon>
        <taxon>Plantactinospora</taxon>
    </lineage>
</organism>
<comment type="caution">
    <text evidence="8">The sequence shown here is derived from an EMBL/GenBank/DDBJ whole genome shotgun (WGS) entry which is preliminary data.</text>
</comment>
<gene>
    <name evidence="8" type="ORF">Pen02_17860</name>
</gene>
<dbReference type="InterPro" id="IPR005614">
    <property type="entry name" value="NrfD-like"/>
</dbReference>
<accession>A0ABQ4DWL2</accession>
<reference evidence="8 9" key="1">
    <citation type="submission" date="2021-01" db="EMBL/GenBank/DDBJ databases">
        <title>Whole genome shotgun sequence of Plantactinospora endophytica NBRC 110450.</title>
        <authorList>
            <person name="Komaki H."/>
            <person name="Tamura T."/>
        </authorList>
    </citation>
    <scope>NUCLEOTIDE SEQUENCE [LARGE SCALE GENOMIC DNA]</scope>
    <source>
        <strain evidence="8 9">NBRC 110450</strain>
    </source>
</reference>
<evidence type="ECO:0000313" key="9">
    <source>
        <dbReference type="Proteomes" id="UP000646749"/>
    </source>
</evidence>
<keyword evidence="9" id="KW-1185">Reference proteome</keyword>
<protein>
    <submittedName>
        <fullName evidence="8">Polysulfide reductase</fullName>
    </submittedName>
</protein>
<evidence type="ECO:0000256" key="5">
    <source>
        <dbReference type="ARBA" id="ARBA00022989"/>
    </source>
</evidence>
<dbReference type="Gene3D" id="1.20.1630.10">
    <property type="entry name" value="Formate dehydrogenase/DMSO reductase domain"/>
    <property type="match status" value="1"/>
</dbReference>
<evidence type="ECO:0000256" key="7">
    <source>
        <dbReference type="SAM" id="Phobius"/>
    </source>
</evidence>
<evidence type="ECO:0000256" key="1">
    <source>
        <dbReference type="ARBA" id="ARBA00004651"/>
    </source>
</evidence>
<dbReference type="Proteomes" id="UP000646749">
    <property type="component" value="Unassembled WGS sequence"/>
</dbReference>
<evidence type="ECO:0000256" key="2">
    <source>
        <dbReference type="ARBA" id="ARBA00008929"/>
    </source>
</evidence>
<keyword evidence="4 7" id="KW-0812">Transmembrane</keyword>
<evidence type="ECO:0000256" key="4">
    <source>
        <dbReference type="ARBA" id="ARBA00022692"/>
    </source>
</evidence>
<keyword evidence="6 7" id="KW-0472">Membrane</keyword>
<sequence>MTHTDVRLDTAADLPVERDALIGSSGRPGRRQRGERLMVPRAEFRSYYGRPVLKPPTWEAADIGGYLFLGGLAGASSTLAATAELTGRPQLARGLKAGAAVALAGSLYSLVHDLGRPERFLNMLRVVKVTSPMSIGSWLLAGYGPLAVLAAGSAVTGRLPRLGRLGTLGAAVLGPAVASYTGALFADTAVPAWHQAYRELPVLFVGSAAASAGALGLLAAPGPEAAPARRAVLLGAATELAAARRMERRLGMVAEPMRQGLAGGLLRAGRLLSAGGALAVAVGGGPGGRARQRSGGGQAVTVAGAAAMLAGSICLRLGIFEAGVVSARDPKYTVEPQRQRLEARTGRRGRRP</sequence>
<dbReference type="EMBL" id="BONW01000005">
    <property type="protein sequence ID" value="GIG86850.1"/>
    <property type="molecule type" value="Genomic_DNA"/>
</dbReference>
<keyword evidence="3" id="KW-1003">Cell membrane</keyword>
<evidence type="ECO:0000256" key="6">
    <source>
        <dbReference type="ARBA" id="ARBA00023136"/>
    </source>
</evidence>
<dbReference type="PANTHER" id="PTHR34856">
    <property type="entry name" value="PROTEIN NRFD"/>
    <property type="match status" value="1"/>
</dbReference>
<comment type="subcellular location">
    <subcellularLocation>
        <location evidence="1">Cell membrane</location>
        <topology evidence="1">Multi-pass membrane protein</topology>
    </subcellularLocation>
</comment>
<name>A0ABQ4DWL2_9ACTN</name>
<evidence type="ECO:0000313" key="8">
    <source>
        <dbReference type="EMBL" id="GIG86850.1"/>
    </source>
</evidence>
<feature type="transmembrane region" description="Helical" evidence="7">
    <location>
        <begin position="135"/>
        <end position="155"/>
    </location>
</feature>
<keyword evidence="5 7" id="KW-1133">Transmembrane helix</keyword>
<dbReference type="InterPro" id="IPR052049">
    <property type="entry name" value="Electron_transfer_protein"/>
</dbReference>
<dbReference type="RefSeq" id="WP_239140293.1">
    <property type="nucleotide sequence ID" value="NZ_BONW01000005.1"/>
</dbReference>